<comment type="function">
    <text evidence="4 5">Cell division protein that is part of the divisome complex and is recruited early to the Z-ring. Probably stimulates Z-ring formation, perhaps through the cross-linking of FtsZ protofilaments. Its function overlaps with FtsA.</text>
</comment>
<gene>
    <name evidence="5" type="primary">sepF</name>
    <name evidence="7" type="ORF">A6M21_10300</name>
</gene>
<dbReference type="InterPro" id="IPR023052">
    <property type="entry name" value="Cell_div_SepF"/>
</dbReference>
<reference evidence="7 8" key="1">
    <citation type="submission" date="2016-04" db="EMBL/GenBank/DDBJ databases">
        <authorList>
            <person name="Evans L.H."/>
            <person name="Alamgir A."/>
            <person name="Owens N."/>
            <person name="Weber N.D."/>
            <person name="Virtaneva K."/>
            <person name="Barbian K."/>
            <person name="Babar A."/>
            <person name="Rosenke K."/>
        </authorList>
    </citation>
    <scope>NUCLEOTIDE SEQUENCE [LARGE SCALE GENOMIC DNA]</scope>
    <source>
        <strain evidence="7 8">LMa1</strain>
    </source>
</reference>
<evidence type="ECO:0000256" key="4">
    <source>
        <dbReference type="ARBA" id="ARBA00044936"/>
    </source>
</evidence>
<evidence type="ECO:0000256" key="2">
    <source>
        <dbReference type="ARBA" id="ARBA00023210"/>
    </source>
</evidence>
<feature type="compositionally biased region" description="Acidic residues" evidence="6">
    <location>
        <begin position="16"/>
        <end position="26"/>
    </location>
</feature>
<organism evidence="7 8">
    <name type="scientific">Desulfotomaculum copahuensis</name>
    <dbReference type="NCBI Taxonomy" id="1838280"/>
    <lineage>
        <taxon>Bacteria</taxon>
        <taxon>Bacillati</taxon>
        <taxon>Bacillota</taxon>
        <taxon>Clostridia</taxon>
        <taxon>Eubacteriales</taxon>
        <taxon>Desulfotomaculaceae</taxon>
        <taxon>Desulfotomaculum</taxon>
    </lineage>
</organism>
<name>A0A1B7LES1_9FIRM</name>
<protein>
    <recommendedName>
        <fullName evidence="5">Cell division protein SepF</fullName>
    </recommendedName>
</protein>
<proteinExistence type="inferred from homology"/>
<dbReference type="PANTHER" id="PTHR35798">
    <property type="entry name" value="CELL DIVISION PROTEIN SEPF"/>
    <property type="match status" value="1"/>
</dbReference>
<dbReference type="InterPro" id="IPR007561">
    <property type="entry name" value="Cell_div_SepF/SepF-rel"/>
</dbReference>
<dbReference type="GO" id="GO:0043093">
    <property type="term" value="P:FtsZ-dependent cytokinesis"/>
    <property type="evidence" value="ECO:0007669"/>
    <property type="project" value="UniProtKB-UniRule"/>
</dbReference>
<dbReference type="RefSeq" id="WP_066668264.1">
    <property type="nucleotide sequence ID" value="NZ_LYVF01000158.1"/>
</dbReference>
<comment type="similarity">
    <text evidence="5">Belongs to the SepF family.</text>
</comment>
<keyword evidence="2 5" id="KW-0717">Septation</keyword>
<dbReference type="EMBL" id="LYVF01000158">
    <property type="protein sequence ID" value="OAT81781.1"/>
    <property type="molecule type" value="Genomic_DNA"/>
</dbReference>
<keyword evidence="8" id="KW-1185">Reference proteome</keyword>
<comment type="caution">
    <text evidence="7">The sequence shown here is derived from an EMBL/GenBank/DDBJ whole genome shotgun (WGS) entry which is preliminary data.</text>
</comment>
<keyword evidence="3 5" id="KW-0131">Cell cycle</keyword>
<dbReference type="InterPro" id="IPR038594">
    <property type="entry name" value="SepF-like_sf"/>
</dbReference>
<dbReference type="AlphaFoldDB" id="A0A1B7LES1"/>
<dbReference type="GO" id="GO:0000917">
    <property type="term" value="P:division septum assembly"/>
    <property type="evidence" value="ECO:0007669"/>
    <property type="project" value="UniProtKB-KW"/>
</dbReference>
<evidence type="ECO:0000313" key="7">
    <source>
        <dbReference type="EMBL" id="OAT81781.1"/>
    </source>
</evidence>
<dbReference type="OrthoDB" id="9815206at2"/>
<evidence type="ECO:0000256" key="6">
    <source>
        <dbReference type="SAM" id="MobiDB-lite"/>
    </source>
</evidence>
<feature type="region of interest" description="Disordered" evidence="6">
    <location>
        <begin position="16"/>
        <end position="38"/>
    </location>
</feature>
<evidence type="ECO:0000256" key="3">
    <source>
        <dbReference type="ARBA" id="ARBA00023306"/>
    </source>
</evidence>
<comment type="subunit">
    <text evidence="5">Homodimer. Interacts with FtsZ.</text>
</comment>
<accession>A0A1B7LES1</accession>
<dbReference type="HAMAP" id="MF_01197">
    <property type="entry name" value="SepF"/>
    <property type="match status" value="1"/>
</dbReference>
<comment type="subcellular location">
    <subcellularLocation>
        <location evidence="5">Cytoplasm</location>
    </subcellularLocation>
    <text evidence="5">Localizes to the division site, in a FtsZ-dependent manner.</text>
</comment>
<sequence>MARKLMDKVLGFMGFEEEPLEEEEKDREERYQDVEEDIPPARRRGQVLSLHAQRQVRVVVAEPDVFDEVQAIAEHLKNRRPVIINLEKAEPELARRVVDFVSGATFALNGNTQKVGNGIFLFVPSNVDIASEVKELTGRTVVPWTD</sequence>
<evidence type="ECO:0000313" key="8">
    <source>
        <dbReference type="Proteomes" id="UP000078532"/>
    </source>
</evidence>
<evidence type="ECO:0000256" key="5">
    <source>
        <dbReference type="HAMAP-Rule" id="MF_01197"/>
    </source>
</evidence>
<dbReference type="Pfam" id="PF04472">
    <property type="entry name" value="SepF"/>
    <property type="match status" value="1"/>
</dbReference>
<dbReference type="STRING" id="1838280.A6M21_10300"/>
<keyword evidence="5" id="KW-0963">Cytoplasm</keyword>
<keyword evidence="1 5" id="KW-0132">Cell division</keyword>
<dbReference type="GO" id="GO:0005737">
    <property type="term" value="C:cytoplasm"/>
    <property type="evidence" value="ECO:0007669"/>
    <property type="project" value="UniProtKB-SubCell"/>
</dbReference>
<evidence type="ECO:0000256" key="1">
    <source>
        <dbReference type="ARBA" id="ARBA00022618"/>
    </source>
</evidence>
<dbReference type="Gene3D" id="3.30.110.150">
    <property type="entry name" value="SepF-like protein"/>
    <property type="match status" value="1"/>
</dbReference>
<dbReference type="Proteomes" id="UP000078532">
    <property type="component" value="Unassembled WGS sequence"/>
</dbReference>
<dbReference type="PANTHER" id="PTHR35798:SF1">
    <property type="entry name" value="CELL DIVISION PROTEIN SEPF"/>
    <property type="match status" value="1"/>
</dbReference>